<protein>
    <submittedName>
        <fullName evidence="1">Uncharacterized protein</fullName>
    </submittedName>
</protein>
<accession>A0A7D9LZB7</accession>
<sequence>MAEGYSWDIPLVVVSSNDSSSDSDSDRSVSILKSQLFTDEENIEDITKTLETLNSPVKKKQKVLDLDTDTLLYLHDDKQLPIFAKLPALYDMSKNDKDTSLTETLQLLTEAPPHPSRVCGKPPRYVKNNYAFVVNTSKLDHVRDILADDSGKWVNNGQHKFPKKVGGDSSIDEDVCDEFYTLHRHYYYNKDSRDFHRTITFVTGAYAMTFIQVA</sequence>
<comment type="caution">
    <text evidence="1">The sequence shown here is derived from an EMBL/GenBank/DDBJ whole genome shotgun (WGS) entry which is preliminary data.</text>
</comment>
<dbReference type="EMBL" id="CACRXK020027911">
    <property type="protein sequence ID" value="CAB4041185.1"/>
    <property type="molecule type" value="Genomic_DNA"/>
</dbReference>
<evidence type="ECO:0000313" key="2">
    <source>
        <dbReference type="Proteomes" id="UP001152795"/>
    </source>
</evidence>
<reference evidence="1" key="1">
    <citation type="submission" date="2020-04" db="EMBL/GenBank/DDBJ databases">
        <authorList>
            <person name="Alioto T."/>
            <person name="Alioto T."/>
            <person name="Gomez Garrido J."/>
        </authorList>
    </citation>
    <scope>NUCLEOTIDE SEQUENCE</scope>
    <source>
        <strain evidence="1">A484AB</strain>
    </source>
</reference>
<dbReference type="AlphaFoldDB" id="A0A7D9LZB7"/>
<name>A0A7D9LZB7_PARCT</name>
<dbReference type="Proteomes" id="UP001152795">
    <property type="component" value="Unassembled WGS sequence"/>
</dbReference>
<proteinExistence type="predicted"/>
<evidence type="ECO:0000313" key="1">
    <source>
        <dbReference type="EMBL" id="CAB4041185.1"/>
    </source>
</evidence>
<gene>
    <name evidence="1" type="ORF">PACLA_8A083574</name>
</gene>
<organism evidence="1 2">
    <name type="scientific">Paramuricea clavata</name>
    <name type="common">Red gorgonian</name>
    <name type="synonym">Violescent sea-whip</name>
    <dbReference type="NCBI Taxonomy" id="317549"/>
    <lineage>
        <taxon>Eukaryota</taxon>
        <taxon>Metazoa</taxon>
        <taxon>Cnidaria</taxon>
        <taxon>Anthozoa</taxon>
        <taxon>Octocorallia</taxon>
        <taxon>Malacalcyonacea</taxon>
        <taxon>Plexauridae</taxon>
        <taxon>Paramuricea</taxon>
    </lineage>
</organism>
<keyword evidence="2" id="KW-1185">Reference proteome</keyword>